<dbReference type="NCBIfam" id="NF003933">
    <property type="entry name" value="PRK05444.2-2"/>
    <property type="match status" value="1"/>
</dbReference>
<keyword evidence="6 10" id="KW-0460">Magnesium</keyword>
<dbReference type="InterPro" id="IPR020826">
    <property type="entry name" value="Transketolase_BS"/>
</dbReference>
<evidence type="ECO:0000256" key="6">
    <source>
        <dbReference type="ARBA" id="ARBA00022842"/>
    </source>
</evidence>
<evidence type="ECO:0000256" key="7">
    <source>
        <dbReference type="ARBA" id="ARBA00022977"/>
    </source>
</evidence>
<accession>A0A6A8M6W0</accession>
<comment type="cofactor">
    <cofactor evidence="10">
        <name>thiamine diphosphate</name>
        <dbReference type="ChEBI" id="CHEBI:58937"/>
    </cofactor>
    <text evidence="10">Binds 1 thiamine pyrophosphate per subunit.</text>
</comment>
<protein>
    <recommendedName>
        <fullName evidence="10">1-deoxy-D-xylulose-5-phosphate synthase</fullName>
        <ecNumber evidence="10">2.2.1.7</ecNumber>
    </recommendedName>
    <alternativeName>
        <fullName evidence="10">1-deoxyxylulose-5-phosphate synthase</fullName>
        <shortName evidence="10">DXP synthase</shortName>
        <shortName evidence="10">DXPS</shortName>
    </alternativeName>
</protein>
<evidence type="ECO:0000256" key="3">
    <source>
        <dbReference type="ARBA" id="ARBA00011738"/>
    </source>
</evidence>
<evidence type="ECO:0000256" key="5">
    <source>
        <dbReference type="ARBA" id="ARBA00022723"/>
    </source>
</evidence>
<keyword evidence="7 10" id="KW-0784">Thiamine biosynthesis</keyword>
<feature type="binding site" evidence="10">
    <location>
        <position position="146"/>
    </location>
    <ligand>
        <name>Mg(2+)</name>
        <dbReference type="ChEBI" id="CHEBI:18420"/>
    </ligand>
</feature>
<dbReference type="EMBL" id="VUNB01000004">
    <property type="protein sequence ID" value="MST69082.1"/>
    <property type="molecule type" value="Genomic_DNA"/>
</dbReference>
<dbReference type="CDD" id="cd07033">
    <property type="entry name" value="TPP_PYR_DXS_TK_like"/>
    <property type="match status" value="1"/>
</dbReference>
<reference evidence="12" key="1">
    <citation type="submission" date="2019-09" db="EMBL/GenBank/DDBJ databases">
        <title>In-depth cultivation of the pig gut microbiome towards novel bacterial diversity and tailored functional studies.</title>
        <authorList>
            <person name="Wylensek D."/>
            <person name="Hitch T.C.A."/>
            <person name="Clavel T."/>
        </authorList>
    </citation>
    <scope>NUCLEOTIDE SEQUENCE</scope>
    <source>
        <strain evidence="12">RF-744-FAT-WT-3</strain>
    </source>
</reference>
<dbReference type="FunFam" id="3.40.50.970:FF:000005">
    <property type="entry name" value="1-deoxy-D-xylulose-5-phosphate synthase"/>
    <property type="match status" value="1"/>
</dbReference>
<dbReference type="InterPro" id="IPR029061">
    <property type="entry name" value="THDP-binding"/>
</dbReference>
<dbReference type="GO" id="GO:0000287">
    <property type="term" value="F:magnesium ion binding"/>
    <property type="evidence" value="ECO:0007669"/>
    <property type="project" value="UniProtKB-UniRule"/>
</dbReference>
<keyword evidence="8 10" id="KW-0786">Thiamine pyrophosphate</keyword>
<dbReference type="GO" id="GO:0005829">
    <property type="term" value="C:cytosol"/>
    <property type="evidence" value="ECO:0007669"/>
    <property type="project" value="TreeGrafter"/>
</dbReference>
<comment type="similarity">
    <text evidence="2 10">Belongs to the transketolase family. DXPS subfamily.</text>
</comment>
<dbReference type="CDD" id="cd02007">
    <property type="entry name" value="TPP_DXS"/>
    <property type="match status" value="1"/>
</dbReference>
<dbReference type="UniPathway" id="UPA00064">
    <property type="reaction ID" value="UER00091"/>
</dbReference>
<dbReference type="HAMAP" id="MF_00315">
    <property type="entry name" value="DXP_synth"/>
    <property type="match status" value="1"/>
</dbReference>
<dbReference type="Pfam" id="PF02779">
    <property type="entry name" value="Transket_pyr"/>
    <property type="match status" value="1"/>
</dbReference>
<proteinExistence type="inferred from homology"/>
<dbReference type="AlphaFoldDB" id="A0A6A8M6W0"/>
<feature type="binding site" evidence="10">
    <location>
        <position position="175"/>
    </location>
    <ligand>
        <name>thiamine diphosphate</name>
        <dbReference type="ChEBI" id="CHEBI:58937"/>
    </ligand>
</feature>
<dbReference type="RefSeq" id="WP_154572550.1">
    <property type="nucleotide sequence ID" value="NZ_VUNB01000004.1"/>
</dbReference>
<feature type="binding site" evidence="10">
    <location>
        <position position="175"/>
    </location>
    <ligand>
        <name>Mg(2+)</name>
        <dbReference type="ChEBI" id="CHEBI:18420"/>
    </ligand>
</feature>
<comment type="caution">
    <text evidence="12">The sequence shown here is derived from an EMBL/GenBank/DDBJ whole genome shotgun (WGS) entry which is preliminary data.</text>
</comment>
<dbReference type="InterPro" id="IPR009014">
    <property type="entry name" value="Transketo_C/PFOR_II"/>
</dbReference>
<feature type="binding site" evidence="10">
    <location>
        <begin position="115"/>
        <end position="117"/>
    </location>
    <ligand>
        <name>thiamine diphosphate</name>
        <dbReference type="ChEBI" id="CHEBI:58937"/>
    </ligand>
</feature>
<comment type="cofactor">
    <cofactor evidence="10">
        <name>Mg(2+)</name>
        <dbReference type="ChEBI" id="CHEBI:18420"/>
    </cofactor>
    <text evidence="10">Binds 1 Mg(2+) ion per subunit.</text>
</comment>
<evidence type="ECO:0000313" key="12">
    <source>
        <dbReference type="EMBL" id="MST69082.1"/>
    </source>
</evidence>
<dbReference type="PROSITE" id="PS00802">
    <property type="entry name" value="TRANSKETOLASE_2"/>
    <property type="match status" value="1"/>
</dbReference>
<dbReference type="GO" id="GO:0008661">
    <property type="term" value="F:1-deoxy-D-xylulose-5-phosphate synthase activity"/>
    <property type="evidence" value="ECO:0007669"/>
    <property type="project" value="UniProtKB-UniRule"/>
</dbReference>
<organism evidence="12">
    <name type="scientific">Baileyella intestinalis</name>
    <dbReference type="NCBI Taxonomy" id="2606709"/>
    <lineage>
        <taxon>Bacteria</taxon>
        <taxon>Bacillati</taxon>
        <taxon>Bacillota</taxon>
        <taxon>Clostridia</taxon>
        <taxon>Peptostreptococcales</taxon>
        <taxon>Anaerovoracaceae</taxon>
        <taxon>Baileyella</taxon>
    </lineage>
</organism>
<dbReference type="InterPro" id="IPR005477">
    <property type="entry name" value="Dxylulose-5-P_synthase"/>
</dbReference>
<keyword evidence="4 10" id="KW-0808">Transferase</keyword>
<comment type="function">
    <text evidence="10">Catalyzes the acyloin condensation reaction between C atoms 2 and 3 of pyruvate and glyceraldehyde 3-phosphate to yield 1-deoxy-D-xylulose-5-phosphate (DXP).</text>
</comment>
<gene>
    <name evidence="10 12" type="primary">dxs</name>
    <name evidence="12" type="ORF">FYJ66_05680</name>
</gene>
<comment type="subunit">
    <text evidence="3 10">Homodimer.</text>
</comment>
<feature type="binding site" evidence="10">
    <location>
        <position position="369"/>
    </location>
    <ligand>
        <name>thiamine diphosphate</name>
        <dbReference type="ChEBI" id="CHEBI:58937"/>
    </ligand>
</feature>
<dbReference type="InterPro" id="IPR005475">
    <property type="entry name" value="Transketolase-like_Pyr-bd"/>
</dbReference>
<feature type="binding site" evidence="10">
    <location>
        <begin position="147"/>
        <end position="148"/>
    </location>
    <ligand>
        <name>thiamine diphosphate</name>
        <dbReference type="ChEBI" id="CHEBI:58937"/>
    </ligand>
</feature>
<dbReference type="Pfam" id="PF02780">
    <property type="entry name" value="Transketolase_C"/>
    <property type="match status" value="1"/>
</dbReference>
<dbReference type="PANTHER" id="PTHR43322:SF5">
    <property type="entry name" value="1-DEOXY-D-XYLULOSE-5-PHOSPHATE SYNTHASE, CHLOROPLASTIC"/>
    <property type="match status" value="1"/>
</dbReference>
<evidence type="ECO:0000256" key="2">
    <source>
        <dbReference type="ARBA" id="ARBA00011081"/>
    </source>
</evidence>
<dbReference type="GO" id="GO:0030976">
    <property type="term" value="F:thiamine pyrophosphate binding"/>
    <property type="evidence" value="ECO:0007669"/>
    <property type="project" value="UniProtKB-UniRule"/>
</dbReference>
<evidence type="ECO:0000256" key="1">
    <source>
        <dbReference type="ARBA" id="ARBA00004980"/>
    </source>
</evidence>
<dbReference type="PANTHER" id="PTHR43322">
    <property type="entry name" value="1-D-DEOXYXYLULOSE 5-PHOSPHATE SYNTHASE-RELATED"/>
    <property type="match status" value="1"/>
</dbReference>
<evidence type="ECO:0000256" key="9">
    <source>
        <dbReference type="ARBA" id="ARBA00023229"/>
    </source>
</evidence>
<dbReference type="Pfam" id="PF13292">
    <property type="entry name" value="DXP_synthase_N"/>
    <property type="match status" value="1"/>
</dbReference>
<feature type="binding site" evidence="10">
    <location>
        <position position="74"/>
    </location>
    <ligand>
        <name>thiamine diphosphate</name>
        <dbReference type="ChEBI" id="CHEBI:58937"/>
    </ligand>
</feature>
<dbReference type="InterPro" id="IPR033248">
    <property type="entry name" value="Transketolase_C"/>
</dbReference>
<dbReference type="EC" id="2.2.1.7" evidence="10"/>
<dbReference type="PROSITE" id="PS00801">
    <property type="entry name" value="TRANSKETOLASE_1"/>
    <property type="match status" value="1"/>
</dbReference>
<dbReference type="SUPFAM" id="SSF52922">
    <property type="entry name" value="TK C-terminal domain-like"/>
    <property type="match status" value="1"/>
</dbReference>
<keyword evidence="5 10" id="KW-0479">Metal-binding</keyword>
<feature type="domain" description="Transketolase-like pyrimidine-binding" evidence="11">
    <location>
        <begin position="318"/>
        <end position="483"/>
    </location>
</feature>
<dbReference type="NCBIfam" id="TIGR00204">
    <property type="entry name" value="dxs"/>
    <property type="match status" value="1"/>
</dbReference>
<dbReference type="InterPro" id="IPR049557">
    <property type="entry name" value="Transketolase_CS"/>
</dbReference>
<dbReference type="GO" id="GO:0009228">
    <property type="term" value="P:thiamine biosynthetic process"/>
    <property type="evidence" value="ECO:0007669"/>
    <property type="project" value="UniProtKB-UniRule"/>
</dbReference>
<evidence type="ECO:0000256" key="8">
    <source>
        <dbReference type="ARBA" id="ARBA00023052"/>
    </source>
</evidence>
<sequence>MIYDLEHDDLLQAVKEDNYADLEDLCQQIRDFLIDKISKTGGHLASNLGAVELTVMLHRVFNSPEDKIIFDVGHQSYVHKILTGRASEFDTLRQYKGLSGFPKAYESPHDAYDTGHSSTSIGAAAGYAAARDLKGEFNQVVAVIGDGAMTGGLAYEALNNIGSRKLNVKIVLNDNEMSIAKNVGALSSHLTRLRTSDNYLKAKSSVKSTLKTIPVVGSRISGNISATKERIKFSILSDQAVFFEELGIKYIGPISGYDLEMLDEAFTAAKAIDGPVIVHVTTKKGKGYPYSEKYPRKFHGIGPFDKDTGEVLAKSEGPSYSKVFGHKLNQLADNNDKIVAITAAMGTATGLGPFYKDHPERFFDVGIAEQVAVVFAAGLAKAGMVPVCAIYSSFLQRAYDQIVEDVCLQNLHVIFAIDRAGLVGADGETHHGVFDLSYLSSVPGIEILCPADGNQLEEMLDYAVNVCKGPVAIRYPRGSSVSEHLRIKAFTGDNIRLTEGKDVTLLAVGAMMDPCLKAAEILRENGLDTGVWNVGRVKPFVNTWKDLDTRLVVTAEDNVYNGGFGERFAAENQHADYEVMSVSVPDEFVEQGTVAQLRAQCGMTGEQIAEGVLKKFERKA</sequence>
<keyword evidence="9 10" id="KW-0414">Isoprene biosynthesis</keyword>
<name>A0A6A8M6W0_9FIRM</name>
<dbReference type="Gene3D" id="3.40.50.920">
    <property type="match status" value="1"/>
</dbReference>
<comment type="catalytic activity">
    <reaction evidence="10">
        <text>D-glyceraldehyde 3-phosphate + pyruvate + H(+) = 1-deoxy-D-xylulose 5-phosphate + CO2</text>
        <dbReference type="Rhea" id="RHEA:12605"/>
        <dbReference type="ChEBI" id="CHEBI:15361"/>
        <dbReference type="ChEBI" id="CHEBI:15378"/>
        <dbReference type="ChEBI" id="CHEBI:16526"/>
        <dbReference type="ChEBI" id="CHEBI:57792"/>
        <dbReference type="ChEBI" id="CHEBI:59776"/>
        <dbReference type="EC" id="2.2.1.7"/>
    </reaction>
</comment>
<dbReference type="Gene3D" id="3.40.50.970">
    <property type="match status" value="2"/>
</dbReference>
<dbReference type="GO" id="GO:0016114">
    <property type="term" value="P:terpenoid biosynthetic process"/>
    <property type="evidence" value="ECO:0007669"/>
    <property type="project" value="UniProtKB-UniRule"/>
</dbReference>
<dbReference type="SMART" id="SM00861">
    <property type="entry name" value="Transket_pyr"/>
    <property type="match status" value="1"/>
</dbReference>
<dbReference type="SUPFAM" id="SSF52518">
    <property type="entry name" value="Thiamin diphosphate-binding fold (THDP-binding)"/>
    <property type="match status" value="1"/>
</dbReference>
<dbReference type="GO" id="GO:0019288">
    <property type="term" value="P:isopentenyl diphosphate biosynthetic process, methylerythritol 4-phosphate pathway"/>
    <property type="evidence" value="ECO:0007669"/>
    <property type="project" value="TreeGrafter"/>
</dbReference>
<feature type="binding site" evidence="10">
    <location>
        <position position="288"/>
    </location>
    <ligand>
        <name>thiamine diphosphate</name>
        <dbReference type="ChEBI" id="CHEBI:58937"/>
    </ligand>
</feature>
<comment type="pathway">
    <text evidence="1 10">Metabolic intermediate biosynthesis; 1-deoxy-D-xylulose 5-phosphate biosynthesis; 1-deoxy-D-xylulose 5-phosphate from D-glyceraldehyde 3-phosphate and pyruvate: step 1/1.</text>
</comment>
<evidence type="ECO:0000256" key="10">
    <source>
        <dbReference type="HAMAP-Rule" id="MF_00315"/>
    </source>
</evidence>
<evidence type="ECO:0000259" key="11">
    <source>
        <dbReference type="SMART" id="SM00861"/>
    </source>
</evidence>
<evidence type="ECO:0000256" key="4">
    <source>
        <dbReference type="ARBA" id="ARBA00022679"/>
    </source>
</evidence>